<sequence>MVSLLSHIGKATNLGLNGLTIALRMLVERYSPQVD</sequence>
<evidence type="ECO:0000313" key="2">
    <source>
        <dbReference type="Proteomes" id="UP000004814"/>
    </source>
</evidence>
<reference evidence="1 2" key="1">
    <citation type="submission" date="2008-03" db="EMBL/GenBank/DDBJ databases">
        <title>Sequencing of the draft genome and assembly of Burkholderia ambifaria MEX-5.</title>
        <authorList>
            <consortium name="US DOE Joint Genome Institute (JGI-PGF)"/>
            <person name="Copeland A."/>
            <person name="Lucas S."/>
            <person name="Lapidus A."/>
            <person name="Glavina del Rio T."/>
            <person name="Dalin E."/>
            <person name="Tice H."/>
            <person name="Bruce D."/>
            <person name="Goodwin L."/>
            <person name="Pitluck S."/>
            <person name="Larimer F."/>
            <person name="Land M.L."/>
            <person name="Hauser L."/>
            <person name="Tiedje J."/>
            <person name="Richardson P."/>
        </authorList>
    </citation>
    <scope>NUCLEOTIDE SEQUENCE [LARGE SCALE GENOMIC DNA]</scope>
    <source>
        <strain evidence="1 2">MEX-5</strain>
    </source>
</reference>
<organism evidence="1 2">
    <name type="scientific">Burkholderia ambifaria MEX-5</name>
    <dbReference type="NCBI Taxonomy" id="396597"/>
    <lineage>
        <taxon>Bacteria</taxon>
        <taxon>Pseudomonadati</taxon>
        <taxon>Pseudomonadota</taxon>
        <taxon>Betaproteobacteria</taxon>
        <taxon>Burkholderiales</taxon>
        <taxon>Burkholderiaceae</taxon>
        <taxon>Burkholderia</taxon>
        <taxon>Burkholderia cepacia complex</taxon>
    </lineage>
</organism>
<accession>B1T6S2</accession>
<evidence type="ECO:0000313" key="1">
    <source>
        <dbReference type="EMBL" id="EDT40715.1"/>
    </source>
</evidence>
<gene>
    <name evidence="1" type="ORF">BamMEX5DRAFT_3488</name>
</gene>
<protein>
    <submittedName>
        <fullName evidence="1">Uncharacterized protein</fullName>
    </submittedName>
</protein>
<name>B1T6S2_9BURK</name>
<proteinExistence type="predicted"/>
<dbReference type="AlphaFoldDB" id="B1T6S2"/>
<dbReference type="EMBL" id="ABLK01000111">
    <property type="protein sequence ID" value="EDT40715.1"/>
    <property type="molecule type" value="Genomic_DNA"/>
</dbReference>
<dbReference type="PATRIC" id="fig|396597.7.peg.4455"/>
<dbReference type="Proteomes" id="UP000004814">
    <property type="component" value="Unassembled WGS sequence"/>
</dbReference>
<comment type="caution">
    <text evidence="1">The sequence shown here is derived from an EMBL/GenBank/DDBJ whole genome shotgun (WGS) entry which is preliminary data.</text>
</comment>